<dbReference type="PRINTS" id="PR00171">
    <property type="entry name" value="SUGRTRNSPORT"/>
</dbReference>
<dbReference type="PROSITE" id="PS50850">
    <property type="entry name" value="MFS"/>
    <property type="match status" value="1"/>
</dbReference>
<evidence type="ECO:0000256" key="4">
    <source>
        <dbReference type="ARBA" id="ARBA00022692"/>
    </source>
</evidence>
<evidence type="ECO:0000259" key="9">
    <source>
        <dbReference type="PROSITE" id="PS50850"/>
    </source>
</evidence>
<dbReference type="Pfam" id="PF00083">
    <property type="entry name" value="Sugar_tr"/>
    <property type="match status" value="3"/>
</dbReference>
<reference evidence="10" key="2">
    <citation type="journal article" date="2023" name="BMC Genomics">
        <title>Pest status, molecular evolution, and epigenetic factors derived from the genome assembly of Frankliniella fusca, a thysanopteran phytovirus vector.</title>
        <authorList>
            <person name="Catto M.A."/>
            <person name="Labadie P.E."/>
            <person name="Jacobson A.L."/>
            <person name="Kennedy G.G."/>
            <person name="Srinivasan R."/>
            <person name="Hunt B.G."/>
        </authorList>
    </citation>
    <scope>NUCLEOTIDE SEQUENCE</scope>
    <source>
        <strain evidence="10">PL_HMW_Pooled</strain>
    </source>
</reference>
<keyword evidence="3" id="KW-0813">Transport</keyword>
<feature type="transmembrane region" description="Helical" evidence="8">
    <location>
        <begin position="217"/>
        <end position="236"/>
    </location>
</feature>
<dbReference type="InterPro" id="IPR036259">
    <property type="entry name" value="MFS_trans_sf"/>
</dbReference>
<reference evidence="10" key="1">
    <citation type="submission" date="2021-07" db="EMBL/GenBank/DDBJ databases">
        <authorList>
            <person name="Catto M.A."/>
            <person name="Jacobson A."/>
            <person name="Kennedy G."/>
            <person name="Labadie P."/>
            <person name="Hunt B.G."/>
            <person name="Srinivasan R."/>
        </authorList>
    </citation>
    <scope>NUCLEOTIDE SEQUENCE</scope>
    <source>
        <strain evidence="10">PL_HMW_Pooled</strain>
        <tissue evidence="10">Head</tissue>
    </source>
</reference>
<proteinExistence type="inferred from homology"/>
<dbReference type="Proteomes" id="UP001219518">
    <property type="component" value="Unassembled WGS sequence"/>
</dbReference>
<dbReference type="GO" id="GO:0016324">
    <property type="term" value="C:apical plasma membrane"/>
    <property type="evidence" value="ECO:0007669"/>
    <property type="project" value="TreeGrafter"/>
</dbReference>
<evidence type="ECO:0000256" key="5">
    <source>
        <dbReference type="ARBA" id="ARBA00022989"/>
    </source>
</evidence>
<keyword evidence="5 8" id="KW-1133">Transmembrane helix</keyword>
<evidence type="ECO:0000256" key="6">
    <source>
        <dbReference type="ARBA" id="ARBA00023136"/>
    </source>
</evidence>
<name>A0AAE1H3J6_9NEOP</name>
<protein>
    <submittedName>
        <fullName evidence="10">Proton myo-inositol cotransporter</fullName>
    </submittedName>
</protein>
<feature type="transmembrane region" description="Helical" evidence="8">
    <location>
        <begin position="100"/>
        <end position="119"/>
    </location>
</feature>
<evidence type="ECO:0000256" key="8">
    <source>
        <dbReference type="SAM" id="Phobius"/>
    </source>
</evidence>
<dbReference type="PANTHER" id="PTHR48020">
    <property type="entry name" value="PROTON MYO-INOSITOL COTRANSPORTER"/>
    <property type="match status" value="1"/>
</dbReference>
<sequence>MTTKYQSNVDMTSKEDLLSERGLKRRSKFYVFTLTILSTLGGFLFGYDTGVVSGAMLLINKDFDISPVWHELIVSSTIAAALVFSLVGGWFSDRFGRKKAILVSGVIFTGGAIIMGAASSKEILLVGRIIIGVAVGITSVAAPQYLEDMSSRDASSMPSFVTHVAFGQCVSAIMCGFFADVPHFGWRAGFESMSVPVYIAECSDPARRGMLVTAYQLFITLGLLAASIIAGLYSTVYEGWRYMLGLAAVPSAIQFLGFCLMPESPRWLAGQKRYNEANKVLKAVRGSSAVADQELAAIKATIEDKEREMEAFFRSSGVRRALFIGFCLQIFQQLSGINTVMYYSASIIRMSGIRDESMAIWISAGVSAVNFVFTLMGLFVVERAGRRKLTLISYAGVICSLVLLGVGFSLMNSDSPLVTQVDKNDICGNAYSCQECINIPDGCGFCFVKAPGNGSILGGSCWKLDPNTGNPSEGQCSEKGIMSQYPKDIDFARGWCPTKYFWLPILAMTLYLVSFAPGMGPMPWTINSEIYPLWARGFCSSITTSASWLGNLIISASFLSLIEALGNAGAFFLYVGIALVGFSIMFAFLPETQGRTLEEMESLFLGPALVCCRRRKSGSTLGSNNVQYVHIRGLNRASPRSSTRPGELGSGADAYNSDDSDN</sequence>
<evidence type="ECO:0000256" key="1">
    <source>
        <dbReference type="ARBA" id="ARBA00004141"/>
    </source>
</evidence>
<keyword evidence="6 8" id="KW-0472">Membrane</keyword>
<dbReference type="InterPro" id="IPR005829">
    <property type="entry name" value="Sugar_transporter_CS"/>
</dbReference>
<organism evidence="10 11">
    <name type="scientific">Frankliniella fusca</name>
    <dbReference type="NCBI Taxonomy" id="407009"/>
    <lineage>
        <taxon>Eukaryota</taxon>
        <taxon>Metazoa</taxon>
        <taxon>Ecdysozoa</taxon>
        <taxon>Arthropoda</taxon>
        <taxon>Hexapoda</taxon>
        <taxon>Insecta</taxon>
        <taxon>Pterygota</taxon>
        <taxon>Neoptera</taxon>
        <taxon>Paraneoptera</taxon>
        <taxon>Thysanoptera</taxon>
        <taxon>Terebrantia</taxon>
        <taxon>Thripoidea</taxon>
        <taxon>Thripidae</taxon>
        <taxon>Frankliniella</taxon>
    </lineage>
</organism>
<dbReference type="InterPro" id="IPR005828">
    <property type="entry name" value="MFS_sugar_transport-like"/>
</dbReference>
<accession>A0AAE1H3J6</accession>
<dbReference type="GO" id="GO:0005366">
    <property type="term" value="F:myo-inositol:proton symporter activity"/>
    <property type="evidence" value="ECO:0007669"/>
    <property type="project" value="TreeGrafter"/>
</dbReference>
<dbReference type="Gene3D" id="1.20.1250.20">
    <property type="entry name" value="MFS general substrate transporter like domains"/>
    <property type="match status" value="3"/>
</dbReference>
<dbReference type="InterPro" id="IPR003663">
    <property type="entry name" value="Sugar/inositol_transpt"/>
</dbReference>
<evidence type="ECO:0000256" key="7">
    <source>
        <dbReference type="SAM" id="MobiDB-lite"/>
    </source>
</evidence>
<feature type="transmembrane region" description="Helical" evidence="8">
    <location>
        <begin position="125"/>
        <end position="146"/>
    </location>
</feature>
<feature type="transmembrane region" description="Helical" evidence="8">
    <location>
        <begin position="391"/>
        <end position="411"/>
    </location>
</feature>
<feature type="transmembrane region" description="Helical" evidence="8">
    <location>
        <begin position="568"/>
        <end position="589"/>
    </location>
</feature>
<dbReference type="AlphaFoldDB" id="A0AAE1H3J6"/>
<feature type="transmembrane region" description="Helical" evidence="8">
    <location>
        <begin position="538"/>
        <end position="562"/>
    </location>
</feature>
<dbReference type="SUPFAM" id="SSF103473">
    <property type="entry name" value="MFS general substrate transporter"/>
    <property type="match status" value="2"/>
</dbReference>
<feature type="transmembrane region" description="Helical" evidence="8">
    <location>
        <begin position="321"/>
        <end position="343"/>
    </location>
</feature>
<dbReference type="InterPro" id="IPR020846">
    <property type="entry name" value="MFS_dom"/>
</dbReference>
<dbReference type="EMBL" id="JAHWGI010000366">
    <property type="protein sequence ID" value="KAK3914261.1"/>
    <property type="molecule type" value="Genomic_DNA"/>
</dbReference>
<evidence type="ECO:0000313" key="11">
    <source>
        <dbReference type="Proteomes" id="UP001219518"/>
    </source>
</evidence>
<evidence type="ECO:0000313" key="10">
    <source>
        <dbReference type="EMBL" id="KAK3914261.1"/>
    </source>
</evidence>
<dbReference type="InterPro" id="IPR050814">
    <property type="entry name" value="Myo-inositol_Transporter"/>
</dbReference>
<keyword evidence="4 8" id="KW-0812">Transmembrane</keyword>
<feature type="transmembrane region" description="Helical" evidence="8">
    <location>
        <begin position="29"/>
        <end position="47"/>
    </location>
</feature>
<feature type="transmembrane region" description="Helical" evidence="8">
    <location>
        <begin position="500"/>
        <end position="517"/>
    </location>
</feature>
<feature type="region of interest" description="Disordered" evidence="7">
    <location>
        <begin position="636"/>
        <end position="662"/>
    </location>
</feature>
<comment type="similarity">
    <text evidence="2">Belongs to the major facilitator superfamily. Sugar transporter (TC 2.A.1.1) family.</text>
</comment>
<comment type="subcellular location">
    <subcellularLocation>
        <location evidence="1">Membrane</location>
        <topology evidence="1">Multi-pass membrane protein</topology>
    </subcellularLocation>
</comment>
<comment type="caution">
    <text evidence="10">The sequence shown here is derived from an EMBL/GenBank/DDBJ whole genome shotgun (WGS) entry which is preliminary data.</text>
</comment>
<evidence type="ECO:0000256" key="3">
    <source>
        <dbReference type="ARBA" id="ARBA00022448"/>
    </source>
</evidence>
<dbReference type="PANTHER" id="PTHR48020:SF12">
    <property type="entry name" value="PROTON MYO-INOSITOL COTRANSPORTER"/>
    <property type="match status" value="1"/>
</dbReference>
<feature type="transmembrane region" description="Helical" evidence="8">
    <location>
        <begin position="67"/>
        <end position="88"/>
    </location>
</feature>
<evidence type="ECO:0000256" key="2">
    <source>
        <dbReference type="ARBA" id="ARBA00010992"/>
    </source>
</evidence>
<feature type="domain" description="Major facilitator superfamily (MFS) profile" evidence="9">
    <location>
        <begin position="34"/>
        <end position="593"/>
    </location>
</feature>
<keyword evidence="11" id="KW-1185">Reference proteome</keyword>
<feature type="transmembrane region" description="Helical" evidence="8">
    <location>
        <begin position="358"/>
        <end position="379"/>
    </location>
</feature>
<gene>
    <name evidence="10" type="ORF">KUF71_023674</name>
</gene>
<dbReference type="PROSITE" id="PS00216">
    <property type="entry name" value="SUGAR_TRANSPORT_1"/>
    <property type="match status" value="2"/>
</dbReference>